<dbReference type="Pfam" id="PF22942">
    <property type="entry name" value="DUF7025"/>
    <property type="match status" value="1"/>
</dbReference>
<sequence>MKEKKQQKKLSRLKRRSSCPPIRKNQRWLMRNWRDKPKNLNLQSTVEDDVNSSLAPKEDAKKPEERKDDKEGKTKRRGSPDTQIADDDALINIQEALSELIYLADLADHDLDDKLAYLASEECINKNEKQAYRVIQVKYATHSIKPPTERSLWMPEARAKLSDSPITIQCVFLDFDGELIGPVTQTVDIDRYEAEKTIHSLPVGSILAT</sequence>
<reference evidence="3 4" key="1">
    <citation type="journal article" date="2018" name="Sci. Rep.">
        <title>Characterisation of pathogen-specific regions and novel effector candidates in Fusarium oxysporum f. sp. cepae.</title>
        <authorList>
            <person name="Armitage A.D."/>
            <person name="Taylor A."/>
            <person name="Sobczyk M.K."/>
            <person name="Baxter L."/>
            <person name="Greenfield B.P."/>
            <person name="Bates H.J."/>
            <person name="Wilson F."/>
            <person name="Jackson A.C."/>
            <person name="Ott S."/>
            <person name="Harrison R.J."/>
            <person name="Clarkson J.P."/>
        </authorList>
    </citation>
    <scope>NUCLEOTIDE SEQUENCE [LARGE SCALE GENOMIC DNA]</scope>
    <source>
        <strain evidence="3 4">Fo_A13</strain>
    </source>
</reference>
<gene>
    <name evidence="3" type="ORF">BFJ69_g1658</name>
</gene>
<organism evidence="3 4">
    <name type="scientific">Fusarium oxysporum</name>
    <name type="common">Fusarium vascular wilt</name>
    <dbReference type="NCBI Taxonomy" id="5507"/>
    <lineage>
        <taxon>Eukaryota</taxon>
        <taxon>Fungi</taxon>
        <taxon>Dikarya</taxon>
        <taxon>Ascomycota</taxon>
        <taxon>Pezizomycotina</taxon>
        <taxon>Sordariomycetes</taxon>
        <taxon>Hypocreomycetidae</taxon>
        <taxon>Hypocreales</taxon>
        <taxon>Nectriaceae</taxon>
        <taxon>Fusarium</taxon>
        <taxon>Fusarium oxysporum species complex</taxon>
    </lineage>
</organism>
<dbReference type="InterPro" id="IPR054289">
    <property type="entry name" value="DUF7025"/>
</dbReference>
<feature type="compositionally biased region" description="Basic and acidic residues" evidence="1">
    <location>
        <begin position="56"/>
        <end position="72"/>
    </location>
</feature>
<dbReference type="AlphaFoldDB" id="A0A420NXG1"/>
<feature type="compositionally biased region" description="Basic residues" evidence="1">
    <location>
        <begin position="1"/>
        <end position="17"/>
    </location>
</feature>
<evidence type="ECO:0000256" key="1">
    <source>
        <dbReference type="SAM" id="MobiDB-lite"/>
    </source>
</evidence>
<protein>
    <recommendedName>
        <fullName evidence="2">DUF7025 domain-containing protein</fullName>
    </recommendedName>
</protein>
<name>A0A420NXG1_FUSOX</name>
<evidence type="ECO:0000313" key="3">
    <source>
        <dbReference type="EMBL" id="RKK84958.1"/>
    </source>
</evidence>
<dbReference type="Proteomes" id="UP000285084">
    <property type="component" value="Unassembled WGS sequence"/>
</dbReference>
<feature type="region of interest" description="Disordered" evidence="1">
    <location>
        <begin position="1"/>
        <end position="83"/>
    </location>
</feature>
<dbReference type="EMBL" id="MRCX01000008">
    <property type="protein sequence ID" value="RKK84958.1"/>
    <property type="molecule type" value="Genomic_DNA"/>
</dbReference>
<evidence type="ECO:0000259" key="2">
    <source>
        <dbReference type="Pfam" id="PF22942"/>
    </source>
</evidence>
<comment type="caution">
    <text evidence="3">The sequence shown here is derived from an EMBL/GenBank/DDBJ whole genome shotgun (WGS) entry which is preliminary data.</text>
</comment>
<evidence type="ECO:0000313" key="4">
    <source>
        <dbReference type="Proteomes" id="UP000285084"/>
    </source>
</evidence>
<feature type="domain" description="DUF7025" evidence="2">
    <location>
        <begin position="126"/>
        <end position="203"/>
    </location>
</feature>
<proteinExistence type="predicted"/>
<accession>A0A420NXG1</accession>